<keyword evidence="1" id="KW-1133">Transmembrane helix</keyword>
<keyword evidence="1" id="KW-0812">Transmembrane</keyword>
<evidence type="ECO:0000313" key="4">
    <source>
        <dbReference type="EMBL" id="RYQ23853.1"/>
    </source>
</evidence>
<proteinExistence type="predicted"/>
<feature type="domain" description="SpaA-like prealbumin fold" evidence="3">
    <location>
        <begin position="1136"/>
        <end position="1212"/>
    </location>
</feature>
<name>A0A4V1Y2Z8_9BIFI</name>
<feature type="transmembrane region" description="Helical" evidence="1">
    <location>
        <begin position="1283"/>
        <end position="1303"/>
    </location>
</feature>
<dbReference type="InterPro" id="IPR041033">
    <property type="entry name" value="SpaA_PFL_dom_1"/>
</dbReference>
<dbReference type="GO" id="GO:0005975">
    <property type="term" value="P:carbohydrate metabolic process"/>
    <property type="evidence" value="ECO:0007669"/>
    <property type="project" value="UniProtKB-ARBA"/>
</dbReference>
<protein>
    <recommendedName>
        <fullName evidence="3">SpaA-like prealbumin fold domain-containing protein</fullName>
    </recommendedName>
</protein>
<dbReference type="Gene3D" id="2.60.40.10">
    <property type="entry name" value="Immunoglobulins"/>
    <property type="match status" value="1"/>
</dbReference>
<dbReference type="EMBL" id="RYUQ01000009">
    <property type="protein sequence ID" value="RYQ23853.1"/>
    <property type="molecule type" value="Genomic_DNA"/>
</dbReference>
<sequence>MARGRHCKDARWGAVRPRRWARRGAAWMAALGMMAAAAVPGAVAQGVAPQAIALGPGSIVKEEVFVSKPRSDGRDGPDELMEYREQDGRRRYELDTRNQRGWKYRINTEFRLGTGVLSADRDTVTYRVPDGLEVRDVTPGHEYELDGANGRTMGHYTFDGKVFTFVFNRETVAANARKSVEGWLRYRFSVDDDFTKTGREVELPGGGVVGIDRVYDLDVSKAHGDAQFNADMTSKTYPYTITIDSPHGTPGMVHVADVLKNGRIAGPITVTDGKGDAVALRDAHNTPLAAPALGDAWLPTMQPGERYTITYAVASTVPAASWDSITNTVRVHSSHDGTCGQPAMDGGTCVTDTATTTVQAGGRPWQYKESKGRAGNGELAWVVRINANHLNLKGWTWSDTPDANQRGPLRVQLCRVGADGAVGACTDAGDGPHTFATDDYASYEIRYVTEPTGWSRQYDNASKLCLDGTQECEAAHGSYSAPNPLGKQGQIVAQHDSEGSRAVVGRWTMRLEGGDSGYPADGATEWSVTDTLAQPAAAGATHAFAAVQQDALRETVRKAFGAAAGHVRVDTAPDGTRFTVHVQGWRIPAGTRIEFTVESTLTMTDANNGMELRNCMADRQGYELCANIWTPSWNPTPGGEEPQPGEFSVGKRDSTVVEQWGATDEAQRAGGSYGDTEHDYDALRVSHTMRDGNDTPVPYLEWGVDVVANAAETGDMTIIEHLPQGTELLTGTEAGETNGRAENLAGLVVRLPYWTRDAQAAIALAGDEATGSATYLSGDWNRPDTVEYARAKRNGNDVEITLPAAFLKQHAGQIRGKPWREQRIIITVRVAVPGIGPIVQGERFENRVEARYGGGSSIEKTQTQTITRDASRFGGKEVTSKIPRYAPGKGLVEARNAADYQLNINPKGVCVPDGDGARTDGTCPSRFEFTDVLTYDREIGYDDSEFVLDPASVHVYRPARCVRAAPGDAATCELWENGTKSIEQVVYETSGSGQYGPKIKYCRPGTGECTENRPYDITGYDPVPITRTAQVVELRQSHEYGYTVRQDKPTEFNPGPLGEDPPRYMQTWRNLLTFTVPNEQPLIVQYRYKVFGNPQAWVEPNNTFSLMSRTFSPADDSFAVNLSTSTAGARLTGVGVDVVKIDADDGAHALAGAHFRLEEWRCAETGGCAWRTVGDDAVTDGRGRVGFDDLRYNRAYRLTETQAPEGYEVGEDSTRLFYIGRFKPHTNMVPEDGYAWECPTADGGPGGSSGACGERMANDATMWIANRRRVAVLPQAGGPGVGAMWMAGAAMVAVSALGLGAVLRRRRILSAMH</sequence>
<accession>A0A4V1Y2Z8</accession>
<dbReference type="Proteomes" id="UP000292535">
    <property type="component" value="Unassembled WGS sequence"/>
</dbReference>
<dbReference type="Pfam" id="PF17802">
    <property type="entry name" value="SpaA"/>
    <property type="match status" value="1"/>
</dbReference>
<keyword evidence="1" id="KW-0472">Membrane</keyword>
<evidence type="ECO:0000313" key="5">
    <source>
        <dbReference type="Proteomes" id="UP000292535"/>
    </source>
</evidence>
<evidence type="ECO:0000256" key="2">
    <source>
        <dbReference type="SAM" id="SignalP"/>
    </source>
</evidence>
<dbReference type="InterPro" id="IPR013783">
    <property type="entry name" value="Ig-like_fold"/>
</dbReference>
<feature type="chain" id="PRO_5039598654" description="SpaA-like prealbumin fold domain-containing protein" evidence="2">
    <location>
        <begin position="45"/>
        <end position="1313"/>
    </location>
</feature>
<gene>
    <name evidence="4" type="ORF">PG2032B_1686</name>
</gene>
<comment type="caution">
    <text evidence="4">The sequence shown here is derived from an EMBL/GenBank/DDBJ whole genome shotgun (WGS) entry which is preliminary data.</text>
</comment>
<reference evidence="4 5" key="1">
    <citation type="submission" date="2018-12" db="EMBL/GenBank/DDBJ databases">
        <title>Unveiling genomic diversity among members of the Bifidobacterium pseudolongum species, a widely distributed gut commensal of the animal kingdom.</title>
        <authorList>
            <person name="Lugli G.A."/>
            <person name="Duranti S."/>
            <person name="Albert K."/>
            <person name="Mancabelli L."/>
            <person name="Napoli S."/>
            <person name="Viappiani A."/>
            <person name="Anzalone R."/>
            <person name="Longhi G."/>
            <person name="Milani C."/>
            <person name="Turroni F."/>
            <person name="Alessandri G."/>
            <person name="Sela D.A."/>
            <person name="Van Sinderen D."/>
            <person name="Ventura M."/>
        </authorList>
    </citation>
    <scope>NUCLEOTIDE SEQUENCE [LARGE SCALE GENOMIC DNA]</scope>
    <source>
        <strain evidence="4 5">2032B</strain>
    </source>
</reference>
<feature type="signal peptide" evidence="2">
    <location>
        <begin position="1"/>
        <end position="44"/>
    </location>
</feature>
<keyword evidence="2" id="KW-0732">Signal</keyword>
<evidence type="ECO:0000259" key="3">
    <source>
        <dbReference type="Pfam" id="PF17802"/>
    </source>
</evidence>
<evidence type="ECO:0000256" key="1">
    <source>
        <dbReference type="SAM" id="Phobius"/>
    </source>
</evidence>
<organism evidence="4 5">
    <name type="scientific">Bifidobacterium pseudolongum subsp. globosum</name>
    <dbReference type="NCBI Taxonomy" id="1690"/>
    <lineage>
        <taxon>Bacteria</taxon>
        <taxon>Bacillati</taxon>
        <taxon>Actinomycetota</taxon>
        <taxon>Actinomycetes</taxon>
        <taxon>Bifidobacteriales</taxon>
        <taxon>Bifidobacteriaceae</taxon>
        <taxon>Bifidobacterium</taxon>
    </lineage>
</organism>